<evidence type="ECO:0000313" key="5">
    <source>
        <dbReference type="Proteomes" id="UP000029920"/>
    </source>
</evidence>
<evidence type="ECO:0000256" key="3">
    <source>
        <dbReference type="SAM" id="SignalP"/>
    </source>
</evidence>
<feature type="region of interest" description="Disordered" evidence="2">
    <location>
        <begin position="184"/>
        <end position="226"/>
    </location>
</feature>
<feature type="signal peptide" evidence="3">
    <location>
        <begin position="1"/>
        <end position="19"/>
    </location>
</feature>
<name>A0A4U8UBX5_9HELI</name>
<protein>
    <submittedName>
        <fullName evidence="4">SH3 domain-containing protein</fullName>
    </submittedName>
</protein>
<dbReference type="EMBL" id="JRPC02000038">
    <property type="protein sequence ID" value="TLE13549.1"/>
    <property type="molecule type" value="Genomic_DNA"/>
</dbReference>
<dbReference type="Gene3D" id="2.30.30.40">
    <property type="entry name" value="SH3 Domains"/>
    <property type="match status" value="1"/>
</dbReference>
<feature type="coiled-coil region" evidence="1">
    <location>
        <begin position="37"/>
        <end position="64"/>
    </location>
</feature>
<comment type="caution">
    <text evidence="4">The sequence shown here is derived from an EMBL/GenBank/DDBJ whole genome shotgun (WGS) entry which is preliminary data.</text>
</comment>
<sequence length="226" mass="25897">MKKMVLIGLLGSFANIVNANPSVQINQESFDLIKSALIRVLKENKDLKERIKDLEDRTQRNTDNLLMVAKNLGPKIEKIMLAQDKTLEYRASVVNINPQKKAKESTEILNILNNREIVKVTFTRGSNIREKAGLDYAIVNRFNAGDTVNIVNYERIGNNIWYELEQGGWTHFHNVNLTQEITQDLSQESSKESKSNNIYKETNEEAVQNIKETLSEESKDNEKTKE</sequence>
<evidence type="ECO:0000256" key="2">
    <source>
        <dbReference type="SAM" id="MobiDB-lite"/>
    </source>
</evidence>
<dbReference type="Proteomes" id="UP000029920">
    <property type="component" value="Unassembled WGS sequence"/>
</dbReference>
<accession>A0A4U8UBX5</accession>
<proteinExistence type="predicted"/>
<keyword evidence="5" id="KW-1185">Reference proteome</keyword>
<feature type="compositionally biased region" description="Basic and acidic residues" evidence="2">
    <location>
        <begin position="213"/>
        <end position="226"/>
    </location>
</feature>
<feature type="chain" id="PRO_5020541727" evidence="3">
    <location>
        <begin position="20"/>
        <end position="226"/>
    </location>
</feature>
<evidence type="ECO:0000256" key="1">
    <source>
        <dbReference type="SAM" id="Coils"/>
    </source>
</evidence>
<keyword evidence="3" id="KW-0732">Signal</keyword>
<evidence type="ECO:0000313" key="4">
    <source>
        <dbReference type="EMBL" id="TLE13549.1"/>
    </source>
</evidence>
<dbReference type="RefSeq" id="WP_138155310.1">
    <property type="nucleotide sequence ID" value="NZ_JRPC02000038.1"/>
</dbReference>
<gene>
    <name evidence="4" type="ORF">LS72_009865</name>
</gene>
<reference evidence="4 5" key="1">
    <citation type="journal article" date="2014" name="Genome Announc.">
        <title>Draft genome sequences of eight enterohepatic helicobacter species isolated from both laboratory and wild rodents.</title>
        <authorList>
            <person name="Sheh A."/>
            <person name="Shen Z."/>
            <person name="Fox J.G."/>
        </authorList>
    </citation>
    <scope>NUCLEOTIDE SEQUENCE [LARGE SCALE GENOMIC DNA]</scope>
    <source>
        <strain evidence="4 5">MIT-03-7007</strain>
    </source>
</reference>
<dbReference type="AlphaFoldDB" id="A0A4U8UBX5"/>
<organism evidence="4 5">
    <name type="scientific">Helicobacter apodemus</name>
    <dbReference type="NCBI Taxonomy" id="135569"/>
    <lineage>
        <taxon>Bacteria</taxon>
        <taxon>Pseudomonadati</taxon>
        <taxon>Campylobacterota</taxon>
        <taxon>Epsilonproteobacteria</taxon>
        <taxon>Campylobacterales</taxon>
        <taxon>Helicobacteraceae</taxon>
        <taxon>Helicobacter</taxon>
    </lineage>
</organism>
<keyword evidence="1" id="KW-0175">Coiled coil</keyword>